<dbReference type="Pfam" id="PF13489">
    <property type="entry name" value="Methyltransf_23"/>
    <property type="match status" value="1"/>
</dbReference>
<organism evidence="2 3">
    <name type="scientific">Delitschia confertaspora ATCC 74209</name>
    <dbReference type="NCBI Taxonomy" id="1513339"/>
    <lineage>
        <taxon>Eukaryota</taxon>
        <taxon>Fungi</taxon>
        <taxon>Dikarya</taxon>
        <taxon>Ascomycota</taxon>
        <taxon>Pezizomycotina</taxon>
        <taxon>Dothideomycetes</taxon>
        <taxon>Pleosporomycetidae</taxon>
        <taxon>Pleosporales</taxon>
        <taxon>Delitschiaceae</taxon>
        <taxon>Delitschia</taxon>
    </lineage>
</organism>
<dbReference type="EMBL" id="ML994131">
    <property type="protein sequence ID" value="KAF2198607.1"/>
    <property type="molecule type" value="Genomic_DNA"/>
</dbReference>
<keyword evidence="1" id="KW-0812">Transmembrane</keyword>
<dbReference type="PANTHER" id="PTHR45036">
    <property type="entry name" value="METHYLTRANSFERASE LIKE 7B"/>
    <property type="match status" value="1"/>
</dbReference>
<evidence type="ECO:0000256" key="1">
    <source>
        <dbReference type="SAM" id="Phobius"/>
    </source>
</evidence>
<keyword evidence="3" id="KW-1185">Reference proteome</keyword>
<comment type="caution">
    <text evidence="2">The sequence shown here is derived from an EMBL/GenBank/DDBJ whole genome shotgun (WGS) entry which is preliminary data.</text>
</comment>
<dbReference type="SUPFAM" id="SSF53335">
    <property type="entry name" value="S-adenosyl-L-methionine-dependent methyltransferases"/>
    <property type="match status" value="1"/>
</dbReference>
<gene>
    <name evidence="2" type="ORF">GQ43DRAFT_378226</name>
</gene>
<dbReference type="CDD" id="cd02440">
    <property type="entry name" value="AdoMet_MTases"/>
    <property type="match status" value="1"/>
</dbReference>
<keyword evidence="1" id="KW-0472">Membrane</keyword>
<keyword evidence="1" id="KW-1133">Transmembrane helix</keyword>
<proteinExistence type="predicted"/>
<dbReference type="InterPro" id="IPR029063">
    <property type="entry name" value="SAM-dependent_MTases_sf"/>
</dbReference>
<evidence type="ECO:0000313" key="2">
    <source>
        <dbReference type="EMBL" id="KAF2198607.1"/>
    </source>
</evidence>
<accession>A0A9P4MQ58</accession>
<dbReference type="PANTHER" id="PTHR45036:SF1">
    <property type="entry name" value="METHYLTRANSFERASE LIKE 7A"/>
    <property type="match status" value="1"/>
</dbReference>
<feature type="transmembrane region" description="Helical" evidence="1">
    <location>
        <begin position="14"/>
        <end position="33"/>
    </location>
</feature>
<keyword evidence="2" id="KW-0489">Methyltransferase</keyword>
<sequence>MCGTDLVAQYIPRLLSPMLLLFIAVYHFIIIVLQTAVTRPWKLINIHYLRTKSFSRLWKENGAQMSQEMPAGTDSLLASVSGLVLDLGPGTGEILSRLNPSQILAVYGAEPAVDMHSKLRENVKKHGFDGKYTPMLCGAEPESLIPALAKCGMVTGDAAGEGVFDEICCIRVLCGIPRPRDTIQALYGLLKPGGRMIVCEHVVVPWRTEGSKMARFMQFVYTMIGWPFFMAGCELQRHTELWLREAAGREGWASVNLKYVEPKTAVPFIVGELRKRG</sequence>
<protein>
    <submittedName>
        <fullName evidence="2">S-adenosyl-L-methionine-dependent methyltransferase</fullName>
    </submittedName>
</protein>
<dbReference type="InterPro" id="IPR052356">
    <property type="entry name" value="Thiol_S-MT"/>
</dbReference>
<dbReference type="Proteomes" id="UP000799536">
    <property type="component" value="Unassembled WGS sequence"/>
</dbReference>
<name>A0A9P4MQ58_9PLEO</name>
<keyword evidence="2" id="KW-0808">Transferase</keyword>
<dbReference type="AlphaFoldDB" id="A0A9P4MQ58"/>
<evidence type="ECO:0000313" key="3">
    <source>
        <dbReference type="Proteomes" id="UP000799536"/>
    </source>
</evidence>
<dbReference type="GO" id="GO:0008168">
    <property type="term" value="F:methyltransferase activity"/>
    <property type="evidence" value="ECO:0007669"/>
    <property type="project" value="UniProtKB-KW"/>
</dbReference>
<dbReference type="Gene3D" id="3.40.50.150">
    <property type="entry name" value="Vaccinia Virus protein VP39"/>
    <property type="match status" value="1"/>
</dbReference>
<dbReference type="GO" id="GO:0032259">
    <property type="term" value="P:methylation"/>
    <property type="evidence" value="ECO:0007669"/>
    <property type="project" value="UniProtKB-KW"/>
</dbReference>
<reference evidence="2" key="1">
    <citation type="journal article" date="2020" name="Stud. Mycol.">
        <title>101 Dothideomycetes genomes: a test case for predicting lifestyles and emergence of pathogens.</title>
        <authorList>
            <person name="Haridas S."/>
            <person name="Albert R."/>
            <person name="Binder M."/>
            <person name="Bloem J."/>
            <person name="Labutti K."/>
            <person name="Salamov A."/>
            <person name="Andreopoulos B."/>
            <person name="Baker S."/>
            <person name="Barry K."/>
            <person name="Bills G."/>
            <person name="Bluhm B."/>
            <person name="Cannon C."/>
            <person name="Castanera R."/>
            <person name="Culley D."/>
            <person name="Daum C."/>
            <person name="Ezra D."/>
            <person name="Gonzalez J."/>
            <person name="Henrissat B."/>
            <person name="Kuo A."/>
            <person name="Liang C."/>
            <person name="Lipzen A."/>
            <person name="Lutzoni F."/>
            <person name="Magnuson J."/>
            <person name="Mondo S."/>
            <person name="Nolan M."/>
            <person name="Ohm R."/>
            <person name="Pangilinan J."/>
            <person name="Park H.-J."/>
            <person name="Ramirez L."/>
            <person name="Alfaro M."/>
            <person name="Sun H."/>
            <person name="Tritt A."/>
            <person name="Yoshinaga Y."/>
            <person name="Zwiers L.-H."/>
            <person name="Turgeon B."/>
            <person name="Goodwin S."/>
            <person name="Spatafora J."/>
            <person name="Crous P."/>
            <person name="Grigoriev I."/>
        </authorList>
    </citation>
    <scope>NUCLEOTIDE SEQUENCE</scope>
    <source>
        <strain evidence="2">ATCC 74209</strain>
    </source>
</reference>
<dbReference type="OrthoDB" id="540004at2759"/>